<evidence type="ECO:0000256" key="3">
    <source>
        <dbReference type="ARBA" id="ARBA00022781"/>
    </source>
</evidence>
<keyword evidence="4 7" id="KW-0406">Ion transport</keyword>
<sequence>MRITAKKFALSLYESAAGKPASQVKLIVKKFVELLAKKNKLALEARIIMEFEKIWNEENGLLEAEITSASDLDKTMIKLLQGYIAQLSDAKKVIIEERIDKNILGGVIIKYGDKVLDGSLKNSLEELKSKMIK</sequence>
<dbReference type="Proteomes" id="UP000178783">
    <property type="component" value="Unassembled WGS sequence"/>
</dbReference>
<evidence type="ECO:0000313" key="9">
    <source>
        <dbReference type="Proteomes" id="UP000178783"/>
    </source>
</evidence>
<dbReference type="HAMAP" id="MF_01416">
    <property type="entry name" value="ATP_synth_delta_bact"/>
    <property type="match status" value="1"/>
</dbReference>
<evidence type="ECO:0000256" key="1">
    <source>
        <dbReference type="ARBA" id="ARBA00004370"/>
    </source>
</evidence>
<dbReference type="InterPro" id="IPR000711">
    <property type="entry name" value="ATPase_OSCP/dsu"/>
</dbReference>
<comment type="function">
    <text evidence="7">F(1)F(0) ATP synthase produces ATP from ADP in the presence of a proton or sodium gradient. F-type ATPases consist of two structural domains, F(1) containing the extramembraneous catalytic core and F(0) containing the membrane proton channel, linked together by a central stalk and a peripheral stalk. During catalysis, ATP synthesis in the catalytic domain of F(1) is coupled via a rotary mechanism of the central stalk subunits to proton translocation.</text>
</comment>
<reference evidence="8 9" key="1">
    <citation type="journal article" date="2016" name="Nat. Commun.">
        <title>Thousands of microbial genomes shed light on interconnected biogeochemical processes in an aquifer system.</title>
        <authorList>
            <person name="Anantharaman K."/>
            <person name="Brown C.T."/>
            <person name="Hug L.A."/>
            <person name="Sharon I."/>
            <person name="Castelle C.J."/>
            <person name="Probst A.J."/>
            <person name="Thomas B.C."/>
            <person name="Singh A."/>
            <person name="Wilkins M.J."/>
            <person name="Karaoz U."/>
            <person name="Brodie E.L."/>
            <person name="Williams K.H."/>
            <person name="Hubbard S.S."/>
            <person name="Banfield J.F."/>
        </authorList>
    </citation>
    <scope>NUCLEOTIDE SEQUENCE [LARGE SCALE GENOMIC DNA]</scope>
</reference>
<gene>
    <name evidence="7" type="primary">atpH</name>
    <name evidence="8" type="ORF">A3H66_01440</name>
</gene>
<evidence type="ECO:0000256" key="2">
    <source>
        <dbReference type="ARBA" id="ARBA00022448"/>
    </source>
</evidence>
<evidence type="ECO:0000256" key="7">
    <source>
        <dbReference type="HAMAP-Rule" id="MF_01416"/>
    </source>
</evidence>
<dbReference type="STRING" id="1797989.A3H66_01440"/>
<dbReference type="GO" id="GO:0045259">
    <property type="term" value="C:proton-transporting ATP synthase complex"/>
    <property type="evidence" value="ECO:0007669"/>
    <property type="project" value="UniProtKB-KW"/>
</dbReference>
<proteinExistence type="inferred from homology"/>
<dbReference type="Pfam" id="PF00213">
    <property type="entry name" value="OSCP"/>
    <property type="match status" value="1"/>
</dbReference>
<dbReference type="EMBL" id="MFFW01000042">
    <property type="protein sequence ID" value="OGF23956.1"/>
    <property type="molecule type" value="Genomic_DNA"/>
</dbReference>
<keyword evidence="2 7" id="KW-0813">Transport</keyword>
<keyword evidence="3 7" id="KW-0375">Hydrogen ion transport</keyword>
<dbReference type="AlphaFoldDB" id="A0A1F5SBI1"/>
<dbReference type="NCBIfam" id="TIGR01145">
    <property type="entry name" value="ATP_synt_delta"/>
    <property type="match status" value="1"/>
</dbReference>
<protein>
    <recommendedName>
        <fullName evidence="7">ATP synthase subunit delta</fullName>
    </recommendedName>
    <alternativeName>
        <fullName evidence="7">ATP synthase F(1) sector subunit delta</fullName>
    </alternativeName>
    <alternativeName>
        <fullName evidence="7">F-type ATPase subunit delta</fullName>
        <shortName evidence="7">F-ATPase subunit delta</shortName>
    </alternativeName>
</protein>
<accession>A0A1F5SBI1</accession>
<dbReference type="InterPro" id="IPR020781">
    <property type="entry name" value="ATPase_OSCP/d_CS"/>
</dbReference>
<comment type="caution">
    <text evidence="8">The sequence shown here is derived from an EMBL/GenBank/DDBJ whole genome shotgun (WGS) entry which is preliminary data.</text>
</comment>
<comment type="similarity">
    <text evidence="7">Belongs to the ATPase delta chain family.</text>
</comment>
<dbReference type="GO" id="GO:0046933">
    <property type="term" value="F:proton-transporting ATP synthase activity, rotational mechanism"/>
    <property type="evidence" value="ECO:0007669"/>
    <property type="project" value="UniProtKB-UniRule"/>
</dbReference>
<keyword evidence="6 7" id="KW-0066">ATP synthesis</keyword>
<evidence type="ECO:0000256" key="6">
    <source>
        <dbReference type="ARBA" id="ARBA00023310"/>
    </source>
</evidence>
<dbReference type="PROSITE" id="PS00389">
    <property type="entry name" value="ATPASE_DELTA"/>
    <property type="match status" value="1"/>
</dbReference>
<keyword evidence="7" id="KW-1003">Cell membrane</keyword>
<dbReference type="GO" id="GO:0005886">
    <property type="term" value="C:plasma membrane"/>
    <property type="evidence" value="ECO:0007669"/>
    <property type="project" value="UniProtKB-SubCell"/>
</dbReference>
<evidence type="ECO:0000256" key="5">
    <source>
        <dbReference type="ARBA" id="ARBA00023136"/>
    </source>
</evidence>
<organism evidence="8 9">
    <name type="scientific">Candidatus Falkowbacteria bacterium RIFCSPLOWO2_02_FULL_45_21</name>
    <dbReference type="NCBI Taxonomy" id="1797989"/>
    <lineage>
        <taxon>Bacteria</taxon>
        <taxon>Candidatus Falkowiibacteriota</taxon>
    </lineage>
</organism>
<evidence type="ECO:0000313" key="8">
    <source>
        <dbReference type="EMBL" id="OGF23956.1"/>
    </source>
</evidence>
<comment type="subcellular location">
    <subcellularLocation>
        <location evidence="7">Cell membrane</location>
        <topology evidence="7">Peripheral membrane protein</topology>
    </subcellularLocation>
    <subcellularLocation>
        <location evidence="1">Membrane</location>
    </subcellularLocation>
</comment>
<keyword evidence="5 7" id="KW-0472">Membrane</keyword>
<keyword evidence="7" id="KW-0139">CF(1)</keyword>
<name>A0A1F5SBI1_9BACT</name>
<comment type="function">
    <text evidence="7">This protein is part of the stalk that links CF(0) to CF(1). It either transmits conformational changes from CF(0) to CF(1) or is implicated in proton conduction.</text>
</comment>
<evidence type="ECO:0000256" key="4">
    <source>
        <dbReference type="ARBA" id="ARBA00023065"/>
    </source>
</evidence>
<dbReference type="PANTHER" id="PTHR11910">
    <property type="entry name" value="ATP SYNTHASE DELTA CHAIN"/>
    <property type="match status" value="1"/>
</dbReference>